<sequence>MANDRSSKSDSFKTVSDDDVPEDANTPQPAKLEKRKSDASVSSKKSEGSVKGANKKESPEKGKDKGKDKEEKRGSLKFGEDDEPPKGKEKKEKGKKNEEDDKSASKGFDTSKYKKPTIVVFHDHNDLAMGRGVGYKPDDAVPRAGPGVTAEIEQLYGPCHLLSEFKYTTWASTVVPLKNHNIVQGFNEMTMCLLKLAANGGENMSHEDAFLAISFSPTYAMT</sequence>
<evidence type="ECO:0000313" key="3">
    <source>
        <dbReference type="Proteomes" id="UP000466442"/>
    </source>
</evidence>
<feature type="compositionally biased region" description="Basic and acidic residues" evidence="1">
    <location>
        <begin position="1"/>
        <end position="11"/>
    </location>
</feature>
<dbReference type="EMBL" id="WIXP02000004">
    <property type="protein sequence ID" value="KAF6211673.1"/>
    <property type="molecule type" value="Genomic_DNA"/>
</dbReference>
<organism evidence="2 3">
    <name type="scientific">Apolygus lucorum</name>
    <name type="common">Small green plant bug</name>
    <name type="synonym">Lygocoris lucorum</name>
    <dbReference type="NCBI Taxonomy" id="248454"/>
    <lineage>
        <taxon>Eukaryota</taxon>
        <taxon>Metazoa</taxon>
        <taxon>Ecdysozoa</taxon>
        <taxon>Arthropoda</taxon>
        <taxon>Hexapoda</taxon>
        <taxon>Insecta</taxon>
        <taxon>Pterygota</taxon>
        <taxon>Neoptera</taxon>
        <taxon>Paraneoptera</taxon>
        <taxon>Hemiptera</taxon>
        <taxon>Heteroptera</taxon>
        <taxon>Panheteroptera</taxon>
        <taxon>Cimicomorpha</taxon>
        <taxon>Miridae</taxon>
        <taxon>Mirini</taxon>
        <taxon>Apolygus</taxon>
    </lineage>
</organism>
<keyword evidence="3" id="KW-1185">Reference proteome</keyword>
<gene>
    <name evidence="2" type="ORF">GE061_012186</name>
</gene>
<evidence type="ECO:0000313" key="2">
    <source>
        <dbReference type="EMBL" id="KAF6211673.1"/>
    </source>
</evidence>
<dbReference type="AlphaFoldDB" id="A0A8S9XRU8"/>
<feature type="region of interest" description="Disordered" evidence="1">
    <location>
        <begin position="1"/>
        <end position="109"/>
    </location>
</feature>
<accession>A0A8S9XRU8</accession>
<comment type="caution">
    <text evidence="2">The sequence shown here is derived from an EMBL/GenBank/DDBJ whole genome shotgun (WGS) entry which is preliminary data.</text>
</comment>
<evidence type="ECO:0000256" key="1">
    <source>
        <dbReference type="SAM" id="MobiDB-lite"/>
    </source>
</evidence>
<protein>
    <submittedName>
        <fullName evidence="2">Uncharacterized protein</fullName>
    </submittedName>
</protein>
<reference evidence="2" key="1">
    <citation type="journal article" date="2021" name="Mol. Ecol. Resour.">
        <title>Apolygus lucorum genome provides insights into omnivorousness and mesophyll feeding.</title>
        <authorList>
            <person name="Liu Y."/>
            <person name="Liu H."/>
            <person name="Wang H."/>
            <person name="Huang T."/>
            <person name="Liu B."/>
            <person name="Yang B."/>
            <person name="Yin L."/>
            <person name="Li B."/>
            <person name="Zhang Y."/>
            <person name="Zhang S."/>
            <person name="Jiang F."/>
            <person name="Zhang X."/>
            <person name="Ren Y."/>
            <person name="Wang B."/>
            <person name="Wang S."/>
            <person name="Lu Y."/>
            <person name="Wu K."/>
            <person name="Fan W."/>
            <person name="Wang G."/>
        </authorList>
    </citation>
    <scope>NUCLEOTIDE SEQUENCE</scope>
    <source>
        <strain evidence="2">12Hb</strain>
    </source>
</reference>
<feature type="compositionally biased region" description="Basic and acidic residues" evidence="1">
    <location>
        <begin position="31"/>
        <end position="74"/>
    </location>
</feature>
<feature type="compositionally biased region" description="Basic and acidic residues" evidence="1">
    <location>
        <begin position="84"/>
        <end position="109"/>
    </location>
</feature>
<name>A0A8S9XRU8_APOLU</name>
<dbReference type="Proteomes" id="UP000466442">
    <property type="component" value="Unassembled WGS sequence"/>
</dbReference>
<proteinExistence type="predicted"/>